<organism evidence="2 3">
    <name type="scientific">Zooshikella harenae</name>
    <dbReference type="NCBI Taxonomy" id="2827238"/>
    <lineage>
        <taxon>Bacteria</taxon>
        <taxon>Pseudomonadati</taxon>
        <taxon>Pseudomonadota</taxon>
        <taxon>Gammaproteobacteria</taxon>
        <taxon>Oceanospirillales</taxon>
        <taxon>Zooshikellaceae</taxon>
        <taxon>Zooshikella</taxon>
    </lineage>
</organism>
<comment type="caution">
    <text evidence="2">The sequence shown here is derived from an EMBL/GenBank/DDBJ whole genome shotgun (WGS) entry which is preliminary data.</text>
</comment>
<accession>A0ABS5Z6Y1</accession>
<dbReference type="Pfam" id="PF04784">
    <property type="entry name" value="DUF547"/>
    <property type="match status" value="1"/>
</dbReference>
<protein>
    <submittedName>
        <fullName evidence="2">DUF547 domain-containing protein</fullName>
    </submittedName>
</protein>
<feature type="domain" description="DUF547" evidence="1">
    <location>
        <begin position="91"/>
        <end position="203"/>
    </location>
</feature>
<gene>
    <name evidence="2" type="ORF">KCG35_01905</name>
</gene>
<evidence type="ECO:0000313" key="3">
    <source>
        <dbReference type="Proteomes" id="UP000690515"/>
    </source>
</evidence>
<name>A0ABS5Z6Y1_9GAMM</name>
<sequence length="271" mass="31588">MAVIRFLITLLSFWVIPTVYAAPKATYWAFWDKATQSSHQIDHQLWQSFLDQYLVLDKQKNIYLVNYQAASKKGSLLLSDYIKQLTVIDPRQYNLKEQFAYWVNLYNALTVQLVLKHYPVSSITKLGEGLFSFGPWEDPIVSIVNQSLTLNDIEHRILRPIWQDPRIHYVVNCASIGCPDLQPKALTAQLAEQQLDVAAKRFVNQRKGVSWQEGELLLSKIYDWYSDDFGESEGRVIAHLLRYAEKNLADKLRQYQGDINYQYDWQLNAIH</sequence>
<proteinExistence type="predicted"/>
<evidence type="ECO:0000313" key="2">
    <source>
        <dbReference type="EMBL" id="MBU2709808.1"/>
    </source>
</evidence>
<reference evidence="2 3" key="1">
    <citation type="submission" date="2021-04" db="EMBL/GenBank/DDBJ databases">
        <authorList>
            <person name="Pira H."/>
            <person name="Risdian C."/>
            <person name="Wink J."/>
        </authorList>
    </citation>
    <scope>NUCLEOTIDE SEQUENCE [LARGE SCALE GENOMIC DNA]</scope>
    <source>
        <strain evidence="2 3">WH53</strain>
    </source>
</reference>
<dbReference type="EMBL" id="JAGSOY010000003">
    <property type="protein sequence ID" value="MBU2709808.1"/>
    <property type="molecule type" value="Genomic_DNA"/>
</dbReference>
<dbReference type="PANTHER" id="PTHR46361:SF3">
    <property type="entry name" value="ELECTRON CARRIER_ PROTEIN DISULFIDE OXIDOREDUCTASE"/>
    <property type="match status" value="1"/>
</dbReference>
<dbReference type="PANTHER" id="PTHR46361">
    <property type="entry name" value="ELECTRON CARRIER/ PROTEIN DISULFIDE OXIDOREDUCTASE"/>
    <property type="match status" value="1"/>
</dbReference>
<dbReference type="Proteomes" id="UP000690515">
    <property type="component" value="Unassembled WGS sequence"/>
</dbReference>
<evidence type="ECO:0000259" key="1">
    <source>
        <dbReference type="Pfam" id="PF04784"/>
    </source>
</evidence>
<dbReference type="InterPro" id="IPR006869">
    <property type="entry name" value="DUF547"/>
</dbReference>
<dbReference type="RefSeq" id="WP_215817976.1">
    <property type="nucleotide sequence ID" value="NZ_JAGSOY010000003.1"/>
</dbReference>
<keyword evidence="3" id="KW-1185">Reference proteome</keyword>